<dbReference type="PANTHER" id="PTHR31424:SF5">
    <property type="entry name" value="APPLE DOMAIN-CONTAINING PROTEIN"/>
    <property type="match status" value="1"/>
</dbReference>
<organism evidence="1 2">
    <name type="scientific">Rhizophagus irregularis</name>
    <dbReference type="NCBI Taxonomy" id="588596"/>
    <lineage>
        <taxon>Eukaryota</taxon>
        <taxon>Fungi</taxon>
        <taxon>Fungi incertae sedis</taxon>
        <taxon>Mucoromycota</taxon>
        <taxon>Glomeromycotina</taxon>
        <taxon>Glomeromycetes</taxon>
        <taxon>Glomerales</taxon>
        <taxon>Glomeraceae</taxon>
        <taxon>Rhizophagus</taxon>
    </lineage>
</organism>
<dbReference type="EMBL" id="LLXI01001427">
    <property type="protein sequence ID" value="PKY53612.1"/>
    <property type="molecule type" value="Genomic_DNA"/>
</dbReference>
<proteinExistence type="predicted"/>
<dbReference type="PANTHER" id="PTHR31424">
    <property type="entry name" value="PROTEIN CBG23806"/>
    <property type="match status" value="1"/>
</dbReference>
<dbReference type="Proteomes" id="UP000234323">
    <property type="component" value="Unassembled WGS sequence"/>
</dbReference>
<accession>A0A2I1H407</accession>
<dbReference type="VEuPathDB" id="FungiDB:RhiirFUN_019132"/>
<sequence length="580" mass="67954">MYTSGGRVFYSKYKVIALGYYPPTVKFTQKSKQDIQYQIPDEYVIITEVASQVIRCETKYTLANKVLYTITWKEGRAEWMVSSERSASGAVNAFLKKTNREKSKCSGVHVFGFDIGILHQVRIEQSRKSSIENVVIDKRKRPFNEVQSVSQQNKRYLSFGKEAHKKVKQLILKHQMVSESGKPMCIRNMELEYENQIVNIKYNSTLDVIRLDAYVRACDEALLGRNGYRRLASVEARLIREYQIAQRRIEITKLINNQVRIGTFNLDKELTQQPILDDDEFQGNSDGIVVDEQEIGNGKERYETLAKVGHLFEYQLQDLQENGIYDDNGVHWPVEFFFSGDWKFMYNIMGLNAPNAKYFCLYCNCEANERWNMDLQWPIDENTKCKKKPVLFPAIKQENYIPDELHLLLQISDVLMECFFNDLLKKKEFEQQIKGQIEQTIKTIKVHFEFFKSRLGGKWDWTSLMGPDKIKVLQHFPITQFILGKRGEDIEKLWRDFYELYVILRKPILTNSEIDNFEIKVRLFFGGTTMGGGIKGKSVVHDIMEFENRQLYYLINNTPQEIQMRNINAEDKENQDSYCN</sequence>
<comment type="caution">
    <text evidence="1">The sequence shown here is derived from an EMBL/GenBank/DDBJ whole genome shotgun (WGS) entry which is preliminary data.</text>
</comment>
<evidence type="ECO:0000313" key="1">
    <source>
        <dbReference type="EMBL" id="PKY53612.1"/>
    </source>
</evidence>
<reference evidence="1 2" key="1">
    <citation type="submission" date="2015-10" db="EMBL/GenBank/DDBJ databases">
        <title>Genome analyses suggest a sexual origin of heterokaryosis in a supposedly ancient asexual fungus.</title>
        <authorList>
            <person name="Ropars J."/>
            <person name="Sedzielewska K."/>
            <person name="Noel J."/>
            <person name="Charron P."/>
            <person name="Farinelli L."/>
            <person name="Marton T."/>
            <person name="Kruger M."/>
            <person name="Pelin A."/>
            <person name="Brachmann A."/>
            <person name="Corradi N."/>
        </authorList>
    </citation>
    <scope>NUCLEOTIDE SEQUENCE [LARGE SCALE GENOMIC DNA]</scope>
    <source>
        <strain evidence="1 2">A4</strain>
    </source>
</reference>
<keyword evidence="2" id="KW-1185">Reference proteome</keyword>
<name>A0A2I1H407_9GLOM</name>
<evidence type="ECO:0000313" key="2">
    <source>
        <dbReference type="Proteomes" id="UP000234323"/>
    </source>
</evidence>
<gene>
    <name evidence="1" type="ORF">RhiirA4_499322</name>
</gene>
<protein>
    <submittedName>
        <fullName evidence="1">Uncharacterized protein</fullName>
    </submittedName>
</protein>
<dbReference type="AlphaFoldDB" id="A0A2I1H407"/>
<dbReference type="VEuPathDB" id="FungiDB:RhiirA1_505402"/>
<dbReference type="VEuPathDB" id="FungiDB:FUN_005626"/>